<evidence type="ECO:0000256" key="4">
    <source>
        <dbReference type="ARBA" id="ARBA00022692"/>
    </source>
</evidence>
<keyword evidence="7" id="KW-0496">Mitochondrion</keyword>
<dbReference type="AlphaFoldDB" id="A0AAD5PBL6"/>
<dbReference type="GO" id="GO:1990542">
    <property type="term" value="P:mitochondrial transmembrane transport"/>
    <property type="evidence" value="ECO:0007669"/>
    <property type="project" value="TreeGrafter"/>
</dbReference>
<feature type="transmembrane region" description="Helical" evidence="9">
    <location>
        <begin position="209"/>
        <end position="233"/>
    </location>
</feature>
<evidence type="ECO:0000256" key="6">
    <source>
        <dbReference type="ARBA" id="ARBA00022989"/>
    </source>
</evidence>
<keyword evidence="6 9" id="KW-1133">Transmembrane helix</keyword>
<dbReference type="GO" id="GO:0015075">
    <property type="term" value="F:monoatomic ion transmembrane transporter activity"/>
    <property type="evidence" value="ECO:0007669"/>
    <property type="project" value="InterPro"/>
</dbReference>
<proteinExistence type="inferred from homology"/>
<name>A0AAD5PBL6_9FUNG</name>
<reference evidence="10" key="2">
    <citation type="submission" date="2023-02" db="EMBL/GenBank/DDBJ databases">
        <authorList>
            <consortium name="DOE Joint Genome Institute"/>
            <person name="Mondo S.J."/>
            <person name="Chang Y."/>
            <person name="Wang Y."/>
            <person name="Ahrendt S."/>
            <person name="Andreopoulos W."/>
            <person name="Barry K."/>
            <person name="Beard J."/>
            <person name="Benny G.L."/>
            <person name="Blankenship S."/>
            <person name="Bonito G."/>
            <person name="Cuomo C."/>
            <person name="Desiro A."/>
            <person name="Gervers K.A."/>
            <person name="Hundley H."/>
            <person name="Kuo A."/>
            <person name="LaButti K."/>
            <person name="Lang B.F."/>
            <person name="Lipzen A."/>
            <person name="O'Donnell K."/>
            <person name="Pangilinan J."/>
            <person name="Reynolds N."/>
            <person name="Sandor L."/>
            <person name="Smith M.W."/>
            <person name="Tsang A."/>
            <person name="Grigoriev I.V."/>
            <person name="Stajich J.E."/>
            <person name="Spatafora J.W."/>
        </authorList>
    </citation>
    <scope>NUCLEOTIDE SEQUENCE</scope>
    <source>
        <strain evidence="10">RSA 2281</strain>
    </source>
</reference>
<comment type="subcellular location">
    <subcellularLocation>
        <location evidence="1">Mitochondrion membrane</location>
        <topology evidence="1">Multi-pass membrane protein</topology>
    </subcellularLocation>
</comment>
<keyword evidence="8 9" id="KW-0472">Membrane</keyword>
<feature type="transmembrane region" description="Helical" evidence="9">
    <location>
        <begin position="88"/>
        <end position="109"/>
    </location>
</feature>
<evidence type="ECO:0000256" key="2">
    <source>
        <dbReference type="ARBA" id="ARBA00005974"/>
    </source>
</evidence>
<evidence type="ECO:0000256" key="3">
    <source>
        <dbReference type="ARBA" id="ARBA00022448"/>
    </source>
</evidence>
<evidence type="ECO:0000313" key="11">
    <source>
        <dbReference type="Proteomes" id="UP001209540"/>
    </source>
</evidence>
<comment type="caution">
    <text evidence="10">The sequence shown here is derived from an EMBL/GenBank/DDBJ whole genome shotgun (WGS) entry which is preliminary data.</text>
</comment>
<keyword evidence="11" id="KW-1185">Reference proteome</keyword>
<dbReference type="EMBL" id="JAIXMP010000021">
    <property type="protein sequence ID" value="KAI9256506.1"/>
    <property type="molecule type" value="Genomic_DNA"/>
</dbReference>
<evidence type="ECO:0000256" key="9">
    <source>
        <dbReference type="SAM" id="Phobius"/>
    </source>
</evidence>
<protein>
    <submittedName>
        <fullName evidence="10">Tricarboxylate/iron carrier</fullName>
    </submittedName>
</protein>
<dbReference type="NCBIfam" id="TIGR00798">
    <property type="entry name" value="mtc"/>
    <property type="match status" value="1"/>
</dbReference>
<evidence type="ECO:0000256" key="1">
    <source>
        <dbReference type="ARBA" id="ARBA00004225"/>
    </source>
</evidence>
<keyword evidence="4 9" id="KW-0812">Transmembrane</keyword>
<dbReference type="InterPro" id="IPR004686">
    <property type="entry name" value="Mtc"/>
</dbReference>
<keyword evidence="5" id="KW-0029">Amino-acid transport</keyword>
<evidence type="ECO:0000256" key="7">
    <source>
        <dbReference type="ARBA" id="ARBA00023128"/>
    </source>
</evidence>
<dbReference type="Proteomes" id="UP001209540">
    <property type="component" value="Unassembled WGS sequence"/>
</dbReference>
<evidence type="ECO:0000256" key="8">
    <source>
        <dbReference type="ARBA" id="ARBA00023136"/>
    </source>
</evidence>
<dbReference type="PANTHER" id="PTHR11153:SF6">
    <property type="entry name" value="SIDEROFLEXIN-5"/>
    <property type="match status" value="1"/>
</dbReference>
<evidence type="ECO:0000313" key="10">
    <source>
        <dbReference type="EMBL" id="KAI9256506.1"/>
    </source>
</evidence>
<dbReference type="GO" id="GO:0006865">
    <property type="term" value="P:amino acid transport"/>
    <property type="evidence" value="ECO:0007669"/>
    <property type="project" value="UniProtKB-KW"/>
</dbReference>
<sequence>MQVDPERLWKAKKVVDSTLHPDTGEPILLPFRMSCFVPTNMILVLGMLTPNPTIKTTIFWQWANQSVNVAFNSANANKSTPMNWSETAVAYASAVTSSCAIAVGLNQAVPRLNIAASTKRILMKLVPFTAVAAAGTVNVFLMRGKEISQGIDVYNEDNEHVGKSKTAGLAAVSQVALSRVLTNAPTLVVPPLIMDRLAQKPFFQANPKALLPINFGLIALSMFTSLPLAIATFPQISSLNTSSMEKEFQNLTDANGKPVTRLYYNKGL</sequence>
<gene>
    <name evidence="10" type="ORF">BDA99DRAFT_516601</name>
</gene>
<dbReference type="Pfam" id="PF03820">
    <property type="entry name" value="SFXNs"/>
    <property type="match status" value="1"/>
</dbReference>
<accession>A0AAD5PBL6</accession>
<comment type="similarity">
    <text evidence="2">Belongs to the sideroflexin family.</text>
</comment>
<organism evidence="10 11">
    <name type="scientific">Phascolomyces articulosus</name>
    <dbReference type="NCBI Taxonomy" id="60185"/>
    <lineage>
        <taxon>Eukaryota</taxon>
        <taxon>Fungi</taxon>
        <taxon>Fungi incertae sedis</taxon>
        <taxon>Mucoromycota</taxon>
        <taxon>Mucoromycotina</taxon>
        <taxon>Mucoromycetes</taxon>
        <taxon>Mucorales</taxon>
        <taxon>Lichtheimiaceae</taxon>
        <taxon>Phascolomyces</taxon>
    </lineage>
</organism>
<dbReference type="GO" id="GO:0005743">
    <property type="term" value="C:mitochondrial inner membrane"/>
    <property type="evidence" value="ECO:0007669"/>
    <property type="project" value="TreeGrafter"/>
</dbReference>
<evidence type="ECO:0000256" key="5">
    <source>
        <dbReference type="ARBA" id="ARBA00022970"/>
    </source>
</evidence>
<dbReference type="PANTHER" id="PTHR11153">
    <property type="entry name" value="SIDEROFLEXIN"/>
    <property type="match status" value="1"/>
</dbReference>
<feature type="transmembrane region" description="Helical" evidence="9">
    <location>
        <begin position="121"/>
        <end position="141"/>
    </location>
</feature>
<reference evidence="10" key="1">
    <citation type="journal article" date="2022" name="IScience">
        <title>Evolution of zygomycete secretomes and the origins of terrestrial fungal ecologies.</title>
        <authorList>
            <person name="Chang Y."/>
            <person name="Wang Y."/>
            <person name="Mondo S."/>
            <person name="Ahrendt S."/>
            <person name="Andreopoulos W."/>
            <person name="Barry K."/>
            <person name="Beard J."/>
            <person name="Benny G.L."/>
            <person name="Blankenship S."/>
            <person name="Bonito G."/>
            <person name="Cuomo C."/>
            <person name="Desiro A."/>
            <person name="Gervers K.A."/>
            <person name="Hundley H."/>
            <person name="Kuo A."/>
            <person name="LaButti K."/>
            <person name="Lang B.F."/>
            <person name="Lipzen A."/>
            <person name="O'Donnell K."/>
            <person name="Pangilinan J."/>
            <person name="Reynolds N."/>
            <person name="Sandor L."/>
            <person name="Smith M.E."/>
            <person name="Tsang A."/>
            <person name="Grigoriev I.V."/>
            <person name="Stajich J.E."/>
            <person name="Spatafora J.W."/>
        </authorList>
    </citation>
    <scope>NUCLEOTIDE SEQUENCE</scope>
    <source>
        <strain evidence="10">RSA 2281</strain>
    </source>
</reference>
<keyword evidence="3" id="KW-0813">Transport</keyword>